<reference evidence="6" key="1">
    <citation type="journal article" date="2014" name="Nat. Commun.">
        <title>The tobacco genome sequence and its comparison with those of tomato and potato.</title>
        <authorList>
            <person name="Sierro N."/>
            <person name="Battey J.N."/>
            <person name="Ouadi S."/>
            <person name="Bakaher N."/>
            <person name="Bovet L."/>
            <person name="Willig A."/>
            <person name="Goepfert S."/>
            <person name="Peitsch M.C."/>
            <person name="Ivanov N.V."/>
        </authorList>
    </citation>
    <scope>NUCLEOTIDE SEQUENCE [LARGE SCALE GENOMIC DNA]</scope>
</reference>
<accession>A0A1S3X8Q0</accession>
<sequence length="399" mass="45512">MVVQYLTKGSTVEVTSDEDEFKGVWFEATVLGYSKTNSGKEVVLVEYKSILVDENSLTPLREYVDMSLVRPVPPKEKVERFELNDVVDASHKDGWWTAAVTGVLEDSRYKVTFQNPPEELEFGISDLRFHRDWVKGNWVRPGRKQETKQSGDGESTQRKTRGRPQKKPISTPTGVSPAHSLKQCGEKREKQDMPMQTPVNGTPTTQTETQSLPFVKTSLLWGKIESMDIFQRIPQKPHFCPLEKETESSRERLAIGCMVTFSRMAEKTSGLHIDNPRSTFDEILETLSDLEKHGFDVQPVRGRLTELLLMKDKKEKLEAQVADIGNEIMMHNTDRENIDGEIEDINKQIEEIQDKISLAVSRKEVKDREIDVLRSQLEDTQADMMNAHNAFFSIATKPL</sequence>
<dbReference type="KEGG" id="nta:107762418"/>
<dbReference type="InterPro" id="IPR014002">
    <property type="entry name" value="Agenet_dom_plant"/>
</dbReference>
<dbReference type="Pfam" id="PF05641">
    <property type="entry name" value="Agenet"/>
    <property type="match status" value="2"/>
</dbReference>
<dbReference type="Pfam" id="PF05266">
    <property type="entry name" value="DUF724"/>
    <property type="match status" value="1"/>
</dbReference>
<evidence type="ECO:0000256" key="2">
    <source>
        <dbReference type="ARBA" id="ARBA00022604"/>
    </source>
</evidence>
<dbReference type="InterPro" id="IPR007930">
    <property type="entry name" value="DUF724"/>
</dbReference>
<dbReference type="OrthoDB" id="687110at2759"/>
<dbReference type="Proteomes" id="UP000790787">
    <property type="component" value="Chromosome 16"/>
</dbReference>
<evidence type="ECO:0000256" key="3">
    <source>
        <dbReference type="SAM" id="Coils"/>
    </source>
</evidence>
<feature type="region of interest" description="Disordered" evidence="4">
    <location>
        <begin position="140"/>
        <end position="207"/>
    </location>
</feature>
<evidence type="ECO:0000313" key="6">
    <source>
        <dbReference type="Proteomes" id="UP000790787"/>
    </source>
</evidence>
<organism evidence="6 7">
    <name type="scientific">Nicotiana tabacum</name>
    <name type="common">Common tobacco</name>
    <dbReference type="NCBI Taxonomy" id="4097"/>
    <lineage>
        <taxon>Eukaryota</taxon>
        <taxon>Viridiplantae</taxon>
        <taxon>Streptophyta</taxon>
        <taxon>Embryophyta</taxon>
        <taxon>Tracheophyta</taxon>
        <taxon>Spermatophyta</taxon>
        <taxon>Magnoliopsida</taxon>
        <taxon>eudicotyledons</taxon>
        <taxon>Gunneridae</taxon>
        <taxon>Pentapetalae</taxon>
        <taxon>asterids</taxon>
        <taxon>lamiids</taxon>
        <taxon>Solanales</taxon>
        <taxon>Solanaceae</taxon>
        <taxon>Nicotianoideae</taxon>
        <taxon>Nicotianeae</taxon>
        <taxon>Nicotiana</taxon>
    </lineage>
</organism>
<keyword evidence="3" id="KW-0175">Coiled coil</keyword>
<reference evidence="7" key="2">
    <citation type="submission" date="2025-08" db="UniProtKB">
        <authorList>
            <consortium name="RefSeq"/>
        </authorList>
    </citation>
    <scope>IDENTIFICATION</scope>
    <source>
        <tissue evidence="7">Leaf</tissue>
    </source>
</reference>
<dbReference type="RefSeq" id="XP_016436261.1">
    <property type="nucleotide sequence ID" value="XM_016580775.1"/>
</dbReference>
<feature type="coiled-coil region" evidence="3">
    <location>
        <begin position="307"/>
        <end position="390"/>
    </location>
</feature>
<protein>
    <submittedName>
        <fullName evidence="7">DUF724 domain-containing protein 9</fullName>
    </submittedName>
</protein>
<dbReference type="CDD" id="cd20405">
    <property type="entry name" value="Tudor_Agenet_AtDUF_rpt1_3"/>
    <property type="match status" value="1"/>
</dbReference>
<feature type="compositionally biased region" description="Basic and acidic residues" evidence="4">
    <location>
        <begin position="143"/>
        <end position="157"/>
    </location>
</feature>
<dbReference type="RefSeq" id="XP_016436261.1">
    <property type="nucleotide sequence ID" value="XM_016580775.2"/>
</dbReference>
<dbReference type="OMA" id="KMEDGKF"/>
<feature type="compositionally biased region" description="Polar residues" evidence="4">
    <location>
        <begin position="197"/>
        <end position="207"/>
    </location>
</feature>
<dbReference type="InterPro" id="IPR008395">
    <property type="entry name" value="Agenet-like_dom"/>
</dbReference>
<dbReference type="SMR" id="A0A1S3X8Q0"/>
<keyword evidence="6" id="KW-1185">Reference proteome</keyword>
<keyword evidence="1" id="KW-0813">Transport</keyword>
<dbReference type="CDD" id="cd20406">
    <property type="entry name" value="Tudor_Agenet_AtDUF_rpt2_4"/>
    <property type="match status" value="1"/>
</dbReference>
<evidence type="ECO:0000259" key="5">
    <source>
        <dbReference type="SMART" id="SM00743"/>
    </source>
</evidence>
<dbReference type="PANTHER" id="PTHR31917">
    <property type="entry name" value="AGENET DOMAIN-CONTAINING PROTEIN-RELATED"/>
    <property type="match status" value="1"/>
</dbReference>
<dbReference type="SMART" id="SM00743">
    <property type="entry name" value="Agenet"/>
    <property type="match status" value="2"/>
</dbReference>
<feature type="domain" description="Agenet" evidence="5">
    <location>
        <begin position="4"/>
        <end position="77"/>
    </location>
</feature>
<name>A0A1S3X8Q0_TOBAC</name>
<dbReference type="PANTHER" id="PTHR31917:SF153">
    <property type="entry name" value="DUF724 DOMAIN-CONTAINING PROTEIN 3-RELATED"/>
    <property type="match status" value="1"/>
</dbReference>
<evidence type="ECO:0000256" key="4">
    <source>
        <dbReference type="SAM" id="MobiDB-lite"/>
    </source>
</evidence>
<evidence type="ECO:0000256" key="1">
    <source>
        <dbReference type="ARBA" id="ARBA00022448"/>
    </source>
</evidence>
<evidence type="ECO:0000313" key="7">
    <source>
        <dbReference type="RefSeq" id="XP_016436261.1"/>
    </source>
</evidence>
<keyword evidence="2" id="KW-0341">Growth regulation</keyword>
<dbReference type="PaxDb" id="4097-A0A1S3X8Q0"/>
<proteinExistence type="predicted"/>
<dbReference type="GeneID" id="107762418"/>
<feature type="domain" description="Agenet" evidence="5">
    <location>
        <begin position="79"/>
        <end position="135"/>
    </location>
</feature>
<gene>
    <name evidence="7" type="primary">LOC107762418</name>
</gene>
<dbReference type="AlphaFoldDB" id="A0A1S3X8Q0"/>